<dbReference type="GO" id="GO:0006559">
    <property type="term" value="P:L-phenylalanine catabolic process"/>
    <property type="evidence" value="ECO:0007669"/>
    <property type="project" value="InterPro"/>
</dbReference>
<protein>
    <recommendedName>
        <fullName evidence="5">Phenylalanine ammonia-lyase</fullName>
    </recommendedName>
</protein>
<evidence type="ECO:0000256" key="1">
    <source>
        <dbReference type="ARBA" id="ARBA00007238"/>
    </source>
</evidence>
<name>A0A0C9W5R8_SPHS4</name>
<dbReference type="GO" id="GO:0016841">
    <property type="term" value="F:ammonia-lyase activity"/>
    <property type="evidence" value="ECO:0007669"/>
    <property type="project" value="InterPro"/>
</dbReference>
<dbReference type="PANTHER" id="PTHR10362">
    <property type="entry name" value="HISTIDINE AMMONIA-LYASE"/>
    <property type="match status" value="1"/>
</dbReference>
<evidence type="ECO:0000256" key="2">
    <source>
        <dbReference type="RuleBase" id="RU003954"/>
    </source>
</evidence>
<reference evidence="3 4" key="1">
    <citation type="submission" date="2014-06" db="EMBL/GenBank/DDBJ databases">
        <title>Evolutionary Origins and Diversification of the Mycorrhizal Mutualists.</title>
        <authorList>
            <consortium name="DOE Joint Genome Institute"/>
            <consortium name="Mycorrhizal Genomics Consortium"/>
            <person name="Kohler A."/>
            <person name="Kuo A."/>
            <person name="Nagy L.G."/>
            <person name="Floudas D."/>
            <person name="Copeland A."/>
            <person name="Barry K.W."/>
            <person name="Cichocki N."/>
            <person name="Veneault-Fourrey C."/>
            <person name="LaButti K."/>
            <person name="Lindquist E.A."/>
            <person name="Lipzen A."/>
            <person name="Lundell T."/>
            <person name="Morin E."/>
            <person name="Murat C."/>
            <person name="Riley R."/>
            <person name="Ohm R."/>
            <person name="Sun H."/>
            <person name="Tunlid A."/>
            <person name="Henrissat B."/>
            <person name="Grigoriev I.V."/>
            <person name="Hibbett D.S."/>
            <person name="Martin F."/>
        </authorList>
    </citation>
    <scope>NUCLEOTIDE SEQUENCE [LARGE SCALE GENOMIC DNA]</scope>
    <source>
        <strain evidence="3 4">SS14</strain>
    </source>
</reference>
<dbReference type="PROSITE" id="PS00488">
    <property type="entry name" value="PAL_HISTIDASE"/>
    <property type="match status" value="1"/>
</dbReference>
<dbReference type="CDD" id="cd00332">
    <property type="entry name" value="PAL-HAL"/>
    <property type="match status" value="1"/>
</dbReference>
<dbReference type="Gene3D" id="1.10.275.10">
    <property type="entry name" value="Fumarase/aspartase (N-terminal domain)"/>
    <property type="match status" value="1"/>
</dbReference>
<dbReference type="HOGENOM" id="CLU_014801_3_2_1"/>
<dbReference type="InterPro" id="IPR008948">
    <property type="entry name" value="L-Aspartase-like"/>
</dbReference>
<gene>
    <name evidence="3" type="ORF">M422DRAFT_248345</name>
</gene>
<organism evidence="3 4">
    <name type="scientific">Sphaerobolus stellatus (strain SS14)</name>
    <dbReference type="NCBI Taxonomy" id="990650"/>
    <lineage>
        <taxon>Eukaryota</taxon>
        <taxon>Fungi</taxon>
        <taxon>Dikarya</taxon>
        <taxon>Basidiomycota</taxon>
        <taxon>Agaricomycotina</taxon>
        <taxon>Agaricomycetes</taxon>
        <taxon>Phallomycetidae</taxon>
        <taxon>Geastrales</taxon>
        <taxon>Sphaerobolaceae</taxon>
        <taxon>Sphaerobolus</taxon>
    </lineage>
</organism>
<accession>A0A0C9W5R8</accession>
<sequence>MIWSTRSKMMSSLVSEHRQHGPSQAACTWGIRSYSYTPLSNCTSAIPPGNTAAQSHGFDNREYAMHILSQEWQLRLCKQREMLTQEEESEGACLPVLLYAVRIPRLLPGVPTGVLATVVAREERTSKSRPEIGGRKIDWEYLAEMTKSQCEWAFRLPNTGAYKLKGSTRNGSPVVIDGQHLTIGGLTAAARYGVKTVLNNDTEFRMRVHESRKTLVKKLEAGISVYGVSTGFGGSADTRTRDHINLGNALFQMQHCGILPTNQTQSVLPLSSPLATLSMPEAWVRAAIMVRMNSLIRGHSGVRWEVLEAMEDILENDIIPLVPLRGSISASGDLSPLSYIAGTITGNPQIRVLNSQKIHDRPLSADLALAAHGLKPLSLQSKEHLGLLNGTAFSAAVGGLALFDAIQLALLVQICTAMSTEALTGSKGSFDPFIHDIARPHPGQIEVAAVVLDVLGTSRLAIDPRQRGERSVDEDKGLLKQDRYSLRTAPQFIGPQIEDIHAALLAVQQELNSTTDNPLIESGTAAIHDTGNFQAMAVTNAMEKTRLSLHHLGKILFAQATELMDPRTSKGLPPSLAATDPSLDYHCKGLDIALAAYMAELGYLANPVSTHIQSAEMHNQSVK</sequence>
<dbReference type="SUPFAM" id="SSF48557">
    <property type="entry name" value="L-aspartase-like"/>
    <property type="match status" value="1"/>
</dbReference>
<evidence type="ECO:0000313" key="3">
    <source>
        <dbReference type="EMBL" id="KIJ47781.1"/>
    </source>
</evidence>
<dbReference type="InterPro" id="IPR022313">
    <property type="entry name" value="Phe/His_NH3-lyase_AS"/>
</dbReference>
<dbReference type="Pfam" id="PF00221">
    <property type="entry name" value="Lyase_aromatic"/>
    <property type="match status" value="1"/>
</dbReference>
<dbReference type="GO" id="GO:0005737">
    <property type="term" value="C:cytoplasm"/>
    <property type="evidence" value="ECO:0007669"/>
    <property type="project" value="InterPro"/>
</dbReference>
<dbReference type="Gene3D" id="1.20.200.10">
    <property type="entry name" value="Fumarase/aspartase (Central domain)"/>
    <property type="match status" value="1"/>
</dbReference>
<dbReference type="EMBL" id="KN837100">
    <property type="protein sequence ID" value="KIJ47781.1"/>
    <property type="molecule type" value="Genomic_DNA"/>
</dbReference>
<keyword evidence="4" id="KW-1185">Reference proteome</keyword>
<dbReference type="InterPro" id="IPR024083">
    <property type="entry name" value="Fumarase/histidase_N"/>
</dbReference>
<keyword evidence="2" id="KW-0456">Lyase</keyword>
<dbReference type="InterPro" id="IPR005922">
    <property type="entry name" value="Phe_NH3-lyase"/>
</dbReference>
<evidence type="ECO:0008006" key="5">
    <source>
        <dbReference type="Google" id="ProtNLM"/>
    </source>
</evidence>
<comment type="similarity">
    <text evidence="1 2">Belongs to the PAL/histidase family.</text>
</comment>
<dbReference type="NCBIfam" id="TIGR01226">
    <property type="entry name" value="phe_am_lyase"/>
    <property type="match status" value="1"/>
</dbReference>
<evidence type="ECO:0000313" key="4">
    <source>
        <dbReference type="Proteomes" id="UP000054279"/>
    </source>
</evidence>
<dbReference type="Proteomes" id="UP000054279">
    <property type="component" value="Unassembled WGS sequence"/>
</dbReference>
<proteinExistence type="inferred from homology"/>
<dbReference type="OrthoDB" id="10051290at2759"/>
<dbReference type="InterPro" id="IPR001106">
    <property type="entry name" value="Aromatic_Lyase"/>
</dbReference>
<dbReference type="AlphaFoldDB" id="A0A0C9W5R8"/>